<dbReference type="Proteomes" id="UP001229421">
    <property type="component" value="Unassembled WGS sequence"/>
</dbReference>
<reference evidence="3" key="1">
    <citation type="journal article" date="2023" name="bioRxiv">
        <title>Improved chromosome-level genome assembly for marigold (Tagetes erecta).</title>
        <authorList>
            <person name="Jiang F."/>
            <person name="Yuan L."/>
            <person name="Wang S."/>
            <person name="Wang H."/>
            <person name="Xu D."/>
            <person name="Wang A."/>
            <person name="Fan W."/>
        </authorList>
    </citation>
    <scope>NUCLEOTIDE SEQUENCE</scope>
    <source>
        <strain evidence="3">WSJ</strain>
        <tissue evidence="3">Leaf</tissue>
    </source>
</reference>
<name>A0AAD8NV33_TARER</name>
<sequence length="82" mass="9533">MDQLKNCFTTVFIIFILLAAPALSTDRTELKTVKSNTEVYEIDYRGPETHFYRPPPNRNTNGDRLQNPKTQHARKKIKKVRG</sequence>
<organism evidence="3 4">
    <name type="scientific">Tagetes erecta</name>
    <name type="common">African marigold</name>
    <dbReference type="NCBI Taxonomy" id="13708"/>
    <lineage>
        <taxon>Eukaryota</taxon>
        <taxon>Viridiplantae</taxon>
        <taxon>Streptophyta</taxon>
        <taxon>Embryophyta</taxon>
        <taxon>Tracheophyta</taxon>
        <taxon>Spermatophyta</taxon>
        <taxon>Magnoliopsida</taxon>
        <taxon>eudicotyledons</taxon>
        <taxon>Gunneridae</taxon>
        <taxon>Pentapetalae</taxon>
        <taxon>asterids</taxon>
        <taxon>campanulids</taxon>
        <taxon>Asterales</taxon>
        <taxon>Asteraceae</taxon>
        <taxon>Asteroideae</taxon>
        <taxon>Heliantheae alliance</taxon>
        <taxon>Tageteae</taxon>
        <taxon>Tagetes</taxon>
    </lineage>
</organism>
<evidence type="ECO:0000256" key="2">
    <source>
        <dbReference type="SAM" id="SignalP"/>
    </source>
</evidence>
<proteinExistence type="predicted"/>
<evidence type="ECO:0000313" key="4">
    <source>
        <dbReference type="Proteomes" id="UP001229421"/>
    </source>
</evidence>
<feature type="compositionally biased region" description="Polar residues" evidence="1">
    <location>
        <begin position="58"/>
        <end position="70"/>
    </location>
</feature>
<comment type="caution">
    <text evidence="3">The sequence shown here is derived from an EMBL/GenBank/DDBJ whole genome shotgun (WGS) entry which is preliminary data.</text>
</comment>
<feature type="signal peptide" evidence="2">
    <location>
        <begin position="1"/>
        <end position="24"/>
    </location>
</feature>
<feature type="region of interest" description="Disordered" evidence="1">
    <location>
        <begin position="47"/>
        <end position="82"/>
    </location>
</feature>
<evidence type="ECO:0000313" key="3">
    <source>
        <dbReference type="EMBL" id="KAK1429375.1"/>
    </source>
</evidence>
<gene>
    <name evidence="3" type="ORF">QVD17_11583</name>
</gene>
<keyword evidence="2" id="KW-0732">Signal</keyword>
<protein>
    <submittedName>
        <fullName evidence="3">Uncharacterized protein</fullName>
    </submittedName>
</protein>
<feature type="compositionally biased region" description="Basic residues" evidence="1">
    <location>
        <begin position="71"/>
        <end position="82"/>
    </location>
</feature>
<keyword evidence="4" id="KW-1185">Reference proteome</keyword>
<feature type="chain" id="PRO_5042094179" evidence="2">
    <location>
        <begin position="25"/>
        <end position="82"/>
    </location>
</feature>
<evidence type="ECO:0000256" key="1">
    <source>
        <dbReference type="SAM" id="MobiDB-lite"/>
    </source>
</evidence>
<accession>A0AAD8NV33</accession>
<dbReference type="EMBL" id="JAUHHV010000003">
    <property type="protein sequence ID" value="KAK1429375.1"/>
    <property type="molecule type" value="Genomic_DNA"/>
</dbReference>
<dbReference type="AlphaFoldDB" id="A0AAD8NV33"/>